<evidence type="ECO:0000256" key="1">
    <source>
        <dbReference type="ARBA" id="ARBA00007689"/>
    </source>
</evidence>
<dbReference type="AlphaFoldDB" id="A0A176Y7H7"/>
<dbReference type="Gene3D" id="3.30.70.1060">
    <property type="entry name" value="Dimeric alpha+beta barrel"/>
    <property type="match status" value="1"/>
</dbReference>
<comment type="similarity">
    <text evidence="1">Belongs to the YciI family.</text>
</comment>
<dbReference type="OrthoDB" id="5523400at2"/>
<gene>
    <name evidence="3" type="ORF">AYJ54_34795</name>
</gene>
<name>A0A176Y7H7_9BRAD</name>
<accession>A0A176Y7H7</accession>
<proteinExistence type="inferred from homology"/>
<dbReference type="STRING" id="1505087.AYJ54_34795"/>
<dbReference type="EMBL" id="LUUB01000124">
    <property type="protein sequence ID" value="OAE97726.1"/>
    <property type="molecule type" value="Genomic_DNA"/>
</dbReference>
<comment type="caution">
    <text evidence="3">The sequence shown here is derived from an EMBL/GenBank/DDBJ whole genome shotgun (WGS) entry which is preliminary data.</text>
</comment>
<keyword evidence="4" id="KW-1185">Reference proteome</keyword>
<dbReference type="Pfam" id="PF03795">
    <property type="entry name" value="YCII"/>
    <property type="match status" value="1"/>
</dbReference>
<dbReference type="InterPro" id="IPR011008">
    <property type="entry name" value="Dimeric_a/b-barrel"/>
</dbReference>
<sequence>MTKTRVTKDEVLEASGGMLKKQFYVVFTTPTNGIAPVMEKLPAHLAHQCEIERQGIMVAAGPHWTDDEQFWDGDGMFVIRATSLAHATEIAASDPMHKSGARAFTVRPWLINEGGLVVKLSFSDGKMTID</sequence>
<dbReference type="InterPro" id="IPR005545">
    <property type="entry name" value="YCII"/>
</dbReference>
<feature type="domain" description="YCII-related" evidence="2">
    <location>
        <begin position="24"/>
        <end position="109"/>
    </location>
</feature>
<protein>
    <recommendedName>
        <fullName evidence="2">YCII-related domain-containing protein</fullName>
    </recommendedName>
</protein>
<dbReference type="Proteomes" id="UP000076959">
    <property type="component" value="Unassembled WGS sequence"/>
</dbReference>
<evidence type="ECO:0000313" key="4">
    <source>
        <dbReference type="Proteomes" id="UP000076959"/>
    </source>
</evidence>
<dbReference type="SUPFAM" id="SSF54909">
    <property type="entry name" value="Dimeric alpha+beta barrel"/>
    <property type="match status" value="1"/>
</dbReference>
<organism evidence="3 4">
    <name type="scientific">Bradyrhizobium centrolobii</name>
    <dbReference type="NCBI Taxonomy" id="1505087"/>
    <lineage>
        <taxon>Bacteria</taxon>
        <taxon>Pseudomonadati</taxon>
        <taxon>Pseudomonadota</taxon>
        <taxon>Alphaproteobacteria</taxon>
        <taxon>Hyphomicrobiales</taxon>
        <taxon>Nitrobacteraceae</taxon>
        <taxon>Bradyrhizobium</taxon>
    </lineage>
</organism>
<evidence type="ECO:0000313" key="3">
    <source>
        <dbReference type="EMBL" id="OAE97726.1"/>
    </source>
</evidence>
<evidence type="ECO:0000259" key="2">
    <source>
        <dbReference type="Pfam" id="PF03795"/>
    </source>
</evidence>
<reference evidence="3 4" key="1">
    <citation type="submission" date="2016-03" db="EMBL/GenBank/DDBJ databases">
        <title>Draft Genome Sequence of the Strain BR 10245 (Bradyrhizobium sp.) isolated from nodules of Centrolobium paraense.</title>
        <authorList>
            <person name="Simoes-Araujo J.L.Sr."/>
            <person name="Barauna A.C."/>
            <person name="Silva K."/>
            <person name="Zilli J.E."/>
        </authorList>
    </citation>
    <scope>NUCLEOTIDE SEQUENCE [LARGE SCALE GENOMIC DNA]</scope>
    <source>
        <strain evidence="3 4">BR 10245</strain>
    </source>
</reference>